<evidence type="ECO:0000256" key="1">
    <source>
        <dbReference type="ARBA" id="ARBA00004141"/>
    </source>
</evidence>
<keyword evidence="6 8" id="KW-0472">Membrane</keyword>
<feature type="transmembrane region" description="Helical" evidence="8">
    <location>
        <begin position="59"/>
        <end position="80"/>
    </location>
</feature>
<evidence type="ECO:0000256" key="8">
    <source>
        <dbReference type="SAM" id="Phobius"/>
    </source>
</evidence>
<sequence length="532" mass="59339">MILYSKAFWGYQELLRFYGSAIPRSLPAAFLSAVVTLLFELLSGDQEEMKLWFGKIKPFPYPFQVFAFVVGFMLVFRATFSYRRYWEARTELQNMTAFYTSVVMETLNFDMGSLPEGASPQQVQKAITFGETFIHYMSLLHAVGVQSLRKDWDFSNMVNHDIQEDPLPYDASKILAKHIRQTVGQPECDDDKCALPSWWWPFTTFIKRCQIHFQFADFVFLRSSRRVRLEYNSRMKLPVVGGISEDEAVALGSRVGYVSKTGESRGGVLSNGIVVPGPGERVSVVAAWVNQILQDRRREGGLRVHPAIMSRVFASLSNGLQGYEQARKLVDTPFPFPWSQFVTAVLLVFAVTLPLVTAAFIRNTPLAVVIAFISTWAHYALNEVSQDLEDPFIYEPNDLPMVQQQWIFNEKILALARTKRPISNFELGMTTGPTFRKMASRLRTASDVVKASESGGLSRVGGPSKVREEVLNYGLTASSELPVSIGRDPGHSGGNEGLVLDDIYTETRPGGTGAADGAQENSGDGPVDPPHT</sequence>
<feature type="transmembrane region" description="Helical" evidence="8">
    <location>
        <begin position="21"/>
        <end position="39"/>
    </location>
</feature>
<keyword evidence="2" id="KW-0813">Transport</keyword>
<keyword evidence="4 8" id="KW-1133">Transmembrane helix</keyword>
<dbReference type="PANTHER" id="PTHR33281">
    <property type="entry name" value="UPF0187 PROTEIN YNEE"/>
    <property type="match status" value="1"/>
</dbReference>
<evidence type="ECO:0000256" key="4">
    <source>
        <dbReference type="ARBA" id="ARBA00022989"/>
    </source>
</evidence>
<evidence type="ECO:0000313" key="10">
    <source>
        <dbReference type="Proteomes" id="UP000708148"/>
    </source>
</evidence>
<protein>
    <recommendedName>
        <fullName evidence="11">Bestrophin homolog</fullName>
    </recommendedName>
</protein>
<dbReference type="GO" id="GO:0016020">
    <property type="term" value="C:membrane"/>
    <property type="evidence" value="ECO:0007669"/>
    <property type="project" value="UniProtKB-SubCell"/>
</dbReference>
<reference evidence="9" key="1">
    <citation type="submission" date="2020-12" db="EMBL/GenBank/DDBJ databases">
        <authorList>
            <person name="Iha C."/>
        </authorList>
    </citation>
    <scope>NUCLEOTIDE SEQUENCE</scope>
</reference>
<feature type="region of interest" description="Disordered" evidence="7">
    <location>
        <begin position="484"/>
        <end position="532"/>
    </location>
</feature>
<evidence type="ECO:0000256" key="6">
    <source>
        <dbReference type="ARBA" id="ARBA00023136"/>
    </source>
</evidence>
<evidence type="ECO:0008006" key="11">
    <source>
        <dbReference type="Google" id="ProtNLM"/>
    </source>
</evidence>
<keyword evidence="3 8" id="KW-0812">Transmembrane</keyword>
<dbReference type="GO" id="GO:0005254">
    <property type="term" value="F:chloride channel activity"/>
    <property type="evidence" value="ECO:0007669"/>
    <property type="project" value="InterPro"/>
</dbReference>
<comment type="caution">
    <text evidence="9">The sequence shown here is derived from an EMBL/GenBank/DDBJ whole genome shotgun (WGS) entry which is preliminary data.</text>
</comment>
<name>A0A8S1IXI1_9CHLO</name>
<keyword evidence="10" id="KW-1185">Reference proteome</keyword>
<dbReference type="InterPro" id="IPR044669">
    <property type="entry name" value="YneE/VCCN1/2-like"/>
</dbReference>
<dbReference type="Proteomes" id="UP000708148">
    <property type="component" value="Unassembled WGS sequence"/>
</dbReference>
<evidence type="ECO:0000256" key="7">
    <source>
        <dbReference type="SAM" id="MobiDB-lite"/>
    </source>
</evidence>
<dbReference type="AlphaFoldDB" id="A0A8S1IXI1"/>
<accession>A0A8S1IXI1</accession>
<evidence type="ECO:0000256" key="3">
    <source>
        <dbReference type="ARBA" id="ARBA00022692"/>
    </source>
</evidence>
<dbReference type="OrthoDB" id="1368at2759"/>
<evidence type="ECO:0000256" key="2">
    <source>
        <dbReference type="ARBA" id="ARBA00022448"/>
    </source>
</evidence>
<dbReference type="PANTHER" id="PTHR33281:SF20">
    <property type="match status" value="1"/>
</dbReference>
<dbReference type="EMBL" id="CAJHUC010000827">
    <property type="protein sequence ID" value="CAD7698439.1"/>
    <property type="molecule type" value="Genomic_DNA"/>
</dbReference>
<comment type="subcellular location">
    <subcellularLocation>
        <location evidence="1">Membrane</location>
        <topology evidence="1">Multi-pass membrane protein</topology>
    </subcellularLocation>
</comment>
<evidence type="ECO:0000313" key="9">
    <source>
        <dbReference type="EMBL" id="CAD7698439.1"/>
    </source>
</evidence>
<dbReference type="Pfam" id="PF25539">
    <property type="entry name" value="Bestrophin_2"/>
    <property type="match status" value="2"/>
</dbReference>
<organism evidence="9 10">
    <name type="scientific">Ostreobium quekettii</name>
    <dbReference type="NCBI Taxonomy" id="121088"/>
    <lineage>
        <taxon>Eukaryota</taxon>
        <taxon>Viridiplantae</taxon>
        <taxon>Chlorophyta</taxon>
        <taxon>core chlorophytes</taxon>
        <taxon>Ulvophyceae</taxon>
        <taxon>TCBD clade</taxon>
        <taxon>Bryopsidales</taxon>
        <taxon>Ostreobineae</taxon>
        <taxon>Ostreobiaceae</taxon>
        <taxon>Ostreobium</taxon>
    </lineage>
</organism>
<keyword evidence="5" id="KW-0406">Ion transport</keyword>
<gene>
    <name evidence="9" type="ORF">OSTQU699_LOCUS3800</name>
</gene>
<evidence type="ECO:0000256" key="5">
    <source>
        <dbReference type="ARBA" id="ARBA00023065"/>
    </source>
</evidence>
<proteinExistence type="predicted"/>
<feature type="transmembrane region" description="Helical" evidence="8">
    <location>
        <begin position="341"/>
        <end position="361"/>
    </location>
</feature>